<dbReference type="Gene3D" id="1.10.10.10">
    <property type="entry name" value="Winged helix-like DNA-binding domain superfamily/Winged helix DNA-binding domain"/>
    <property type="match status" value="1"/>
</dbReference>
<dbReference type="InterPro" id="IPR011991">
    <property type="entry name" value="ArsR-like_HTH"/>
</dbReference>
<organism evidence="2 3">
    <name type="scientific">Polynucleobacter asymbioticus</name>
    <dbReference type="NCBI Taxonomy" id="576611"/>
    <lineage>
        <taxon>Bacteria</taxon>
        <taxon>Pseudomonadati</taxon>
        <taxon>Pseudomonadota</taxon>
        <taxon>Betaproteobacteria</taxon>
        <taxon>Burkholderiales</taxon>
        <taxon>Burkholderiaceae</taxon>
        <taxon>Polynucleobacter</taxon>
    </lineage>
</organism>
<feature type="domain" description="HTH arsR-type" evidence="1">
    <location>
        <begin position="1"/>
        <end position="94"/>
    </location>
</feature>
<name>A0AAC9IXH4_9BURK</name>
<dbReference type="Proteomes" id="UP000182060">
    <property type="component" value="Chromosome"/>
</dbReference>
<dbReference type="CDD" id="cd00090">
    <property type="entry name" value="HTH_ARSR"/>
    <property type="match status" value="1"/>
</dbReference>
<reference evidence="2" key="1">
    <citation type="journal article" date="2017" name="Appl. Environ. Microbiol.">
        <title>Microdiversification of a pelagic Polynucleobacter species is mainly driven by acquisition of genomic islands from a partially interspecific gene pool.</title>
        <authorList>
            <person name="Hoetzinger M."/>
            <person name="Hahn M.W."/>
            <person name="Jezberova J."/>
            <person name="Schmidt J."/>
            <person name="Koll U."/>
        </authorList>
    </citation>
    <scope>NUCLEOTIDE SEQUENCE</scope>
    <source>
        <strain evidence="2">MWH-RechtKol4</strain>
    </source>
</reference>
<sequence>MKTSIYLPIFEALAHETRFRVFGFIYRSGKVGVRPKDVIEEFGVDSGTLDFHLKKLMSVGLVVLKTGGRRGVYCPNDNIPHELTRLFDSIQVSPDALTGDVNISALSHLGMLH</sequence>
<dbReference type="PROSITE" id="PS50987">
    <property type="entry name" value="HTH_ARSR_2"/>
    <property type="match status" value="1"/>
</dbReference>
<evidence type="ECO:0000259" key="1">
    <source>
        <dbReference type="PROSITE" id="PS50987"/>
    </source>
</evidence>
<protein>
    <recommendedName>
        <fullName evidence="1">HTH arsR-type domain-containing protein</fullName>
    </recommendedName>
</protein>
<proteinExistence type="predicted"/>
<evidence type="ECO:0000313" key="3">
    <source>
        <dbReference type="Proteomes" id="UP000182060"/>
    </source>
</evidence>
<dbReference type="InterPro" id="IPR036390">
    <property type="entry name" value="WH_DNA-bd_sf"/>
</dbReference>
<dbReference type="GO" id="GO:0003700">
    <property type="term" value="F:DNA-binding transcription factor activity"/>
    <property type="evidence" value="ECO:0007669"/>
    <property type="project" value="InterPro"/>
</dbReference>
<dbReference type="InterPro" id="IPR001845">
    <property type="entry name" value="HTH_ArsR_DNA-bd_dom"/>
</dbReference>
<dbReference type="AlphaFoldDB" id="A0AAC9IXH4"/>
<gene>
    <name evidence="2" type="ORF">AOC25_03390</name>
</gene>
<dbReference type="InterPro" id="IPR036388">
    <property type="entry name" value="WH-like_DNA-bd_sf"/>
</dbReference>
<dbReference type="SUPFAM" id="SSF46785">
    <property type="entry name" value="Winged helix' DNA-binding domain"/>
    <property type="match status" value="1"/>
</dbReference>
<dbReference type="EMBL" id="CP015017">
    <property type="protein sequence ID" value="APC00737.1"/>
    <property type="molecule type" value="Genomic_DNA"/>
</dbReference>
<accession>A0AAC9IXH4</accession>
<dbReference type="RefSeq" id="WP_071538906.1">
    <property type="nucleotide sequence ID" value="NZ_CP015016.1"/>
</dbReference>
<evidence type="ECO:0000313" key="2">
    <source>
        <dbReference type="EMBL" id="APC00737.1"/>
    </source>
</evidence>
<dbReference type="Pfam" id="PF12840">
    <property type="entry name" value="HTH_20"/>
    <property type="match status" value="1"/>
</dbReference>